<evidence type="ECO:0000313" key="2">
    <source>
        <dbReference type="EMBL" id="CEK65591.1"/>
    </source>
</evidence>
<dbReference type="EMBL" id="HACG01018726">
    <property type="protein sequence ID" value="CEK65591.1"/>
    <property type="molecule type" value="Transcribed_RNA"/>
</dbReference>
<protein>
    <submittedName>
        <fullName evidence="2">Uncharacterized protein</fullName>
    </submittedName>
</protein>
<sequence>LNFRHSGDFTGVRDDIVEEPSVSTSHSTGNLVKGRKKTASDSSLPSVFIETENVFSHLPSSVNTSDEHHLNVG</sequence>
<feature type="compositionally biased region" description="Polar residues" evidence="1">
    <location>
        <begin position="21"/>
        <end position="30"/>
    </location>
</feature>
<proteinExistence type="predicted"/>
<accession>A0A0B6ZCJ5</accession>
<feature type="non-terminal residue" evidence="2">
    <location>
        <position position="73"/>
    </location>
</feature>
<gene>
    <name evidence="2" type="primary">ORF55546</name>
</gene>
<feature type="non-terminal residue" evidence="2">
    <location>
        <position position="1"/>
    </location>
</feature>
<name>A0A0B6ZCJ5_9EUPU</name>
<dbReference type="AlphaFoldDB" id="A0A0B6ZCJ5"/>
<reference evidence="2" key="1">
    <citation type="submission" date="2014-12" db="EMBL/GenBank/DDBJ databases">
        <title>Insight into the proteome of Arion vulgaris.</title>
        <authorList>
            <person name="Aradska J."/>
            <person name="Bulat T."/>
            <person name="Smidak R."/>
            <person name="Sarate P."/>
            <person name="Gangsoo J."/>
            <person name="Sialana F."/>
            <person name="Bilban M."/>
            <person name="Lubec G."/>
        </authorList>
    </citation>
    <scope>NUCLEOTIDE SEQUENCE</scope>
    <source>
        <tissue evidence="2">Skin</tissue>
    </source>
</reference>
<organism evidence="2">
    <name type="scientific">Arion vulgaris</name>
    <dbReference type="NCBI Taxonomy" id="1028688"/>
    <lineage>
        <taxon>Eukaryota</taxon>
        <taxon>Metazoa</taxon>
        <taxon>Spiralia</taxon>
        <taxon>Lophotrochozoa</taxon>
        <taxon>Mollusca</taxon>
        <taxon>Gastropoda</taxon>
        <taxon>Heterobranchia</taxon>
        <taxon>Euthyneura</taxon>
        <taxon>Panpulmonata</taxon>
        <taxon>Eupulmonata</taxon>
        <taxon>Stylommatophora</taxon>
        <taxon>Helicina</taxon>
        <taxon>Arionoidea</taxon>
        <taxon>Arionidae</taxon>
        <taxon>Arion</taxon>
    </lineage>
</organism>
<feature type="region of interest" description="Disordered" evidence="1">
    <location>
        <begin position="20"/>
        <end position="43"/>
    </location>
</feature>
<evidence type="ECO:0000256" key="1">
    <source>
        <dbReference type="SAM" id="MobiDB-lite"/>
    </source>
</evidence>